<sequence length="500" mass="53087">MKIKYNWLLKRITLFTLFTLISLTINAQVGVGTTTPDAQLDIVTLAATGNALQVNDDNTSNASSSAWLLNSGLGFGINLNTLNAANNAASLRVLQFGTGVLARGIEIDMQPGTISEGLSIFNSGSGFGIYNLVGGASVVGMYSDLSDHGGFGEYIDLDVNDGTGVLVNAVDNIGAPTTGGDVFAFNGTVYTSTPTGAFVNGAVLSGQQLGTGHGIIINHSGTAGRNAEFNINNAANTDPAIFSVHLGQGSAIQAQNQSNLITGTITVADFAYTGTDIADHVGASGYSQPTVGWGIGVLGEGGWYGVVSQGDFTATGTKAFTIDHPEDPENKILKHFSIESNEVLNMYRGVETFDANGKAVVSLPDYYDSINKNPSYQLTPIGAAMPNLYVESEIGNGQFVIAGGVPNKKVSWQITAERNDPYLQQNPEKREDVVTKEGERNGKYLNPELYNQPKEKGMFYNANNRNQKASKIKTSTVKQLENIEVVPSETIEEETVKSKI</sequence>
<dbReference type="RefSeq" id="WP_194506615.1">
    <property type="nucleotide sequence ID" value="NZ_JADILU010000001.1"/>
</dbReference>
<organism evidence="2 3">
    <name type="scientific">Psychroserpens luteus</name>
    <dbReference type="NCBI Taxonomy" id="1434066"/>
    <lineage>
        <taxon>Bacteria</taxon>
        <taxon>Pseudomonadati</taxon>
        <taxon>Bacteroidota</taxon>
        <taxon>Flavobacteriia</taxon>
        <taxon>Flavobacteriales</taxon>
        <taxon>Flavobacteriaceae</taxon>
        <taxon>Psychroserpens</taxon>
    </lineage>
</organism>
<gene>
    <name evidence="2" type="ORF">ACFS29_12770</name>
</gene>
<dbReference type="EMBL" id="JBHUOS010000010">
    <property type="protein sequence ID" value="MFD2916520.1"/>
    <property type="molecule type" value="Genomic_DNA"/>
</dbReference>
<reference evidence="3" key="1">
    <citation type="journal article" date="2019" name="Int. J. Syst. Evol. Microbiol.">
        <title>The Global Catalogue of Microorganisms (GCM) 10K type strain sequencing project: providing services to taxonomists for standard genome sequencing and annotation.</title>
        <authorList>
            <consortium name="The Broad Institute Genomics Platform"/>
            <consortium name="The Broad Institute Genome Sequencing Center for Infectious Disease"/>
            <person name="Wu L."/>
            <person name="Ma J."/>
        </authorList>
    </citation>
    <scope>NUCLEOTIDE SEQUENCE [LARGE SCALE GENOMIC DNA]</scope>
    <source>
        <strain evidence="3">KCTC 32514</strain>
    </source>
</reference>
<protein>
    <submittedName>
        <fullName evidence="2">Uncharacterized protein</fullName>
    </submittedName>
</protein>
<feature type="signal peptide" evidence="1">
    <location>
        <begin position="1"/>
        <end position="27"/>
    </location>
</feature>
<proteinExistence type="predicted"/>
<comment type="caution">
    <text evidence="2">The sequence shown here is derived from an EMBL/GenBank/DDBJ whole genome shotgun (WGS) entry which is preliminary data.</text>
</comment>
<dbReference type="Proteomes" id="UP001597548">
    <property type="component" value="Unassembled WGS sequence"/>
</dbReference>
<accession>A0ABW5ZVQ2</accession>
<feature type="chain" id="PRO_5045498343" evidence="1">
    <location>
        <begin position="28"/>
        <end position="500"/>
    </location>
</feature>
<keyword evidence="3" id="KW-1185">Reference proteome</keyword>
<name>A0ABW5ZVQ2_9FLAO</name>
<evidence type="ECO:0000256" key="1">
    <source>
        <dbReference type="SAM" id="SignalP"/>
    </source>
</evidence>
<evidence type="ECO:0000313" key="3">
    <source>
        <dbReference type="Proteomes" id="UP001597548"/>
    </source>
</evidence>
<keyword evidence="1" id="KW-0732">Signal</keyword>
<evidence type="ECO:0000313" key="2">
    <source>
        <dbReference type="EMBL" id="MFD2916520.1"/>
    </source>
</evidence>